<protein>
    <recommendedName>
        <fullName evidence="5">ethanolamine kinase</fullName>
        <ecNumber evidence="5">2.7.1.82</ecNumber>
    </recommendedName>
</protein>
<dbReference type="Pfam" id="PF01633">
    <property type="entry name" value="Choline_kinase"/>
    <property type="match status" value="1"/>
</dbReference>
<dbReference type="GO" id="GO:0004305">
    <property type="term" value="F:ethanolamine kinase activity"/>
    <property type="evidence" value="ECO:0007669"/>
    <property type="project" value="UniProtKB-EC"/>
</dbReference>
<keyword evidence="2" id="KW-1208">Phospholipid metabolism</keyword>
<sequence length="194" mass="22295">MCEEIAASFDSQQNYLFDSDIPVPAELDLFVDSASDVRNLERLTYTLFPCLIGSRLTIKDDNAFRFLIRINGISTNTLVDRNLELDCLLALYKLRGTPKVYCRFNNGICYSFANGTSMITSDLFHDEYKWLICDELAHFHSLPMHEVLSRCATTHAHSNGVQMNGDPVAFQRLREWIKNLPNRMADDQQNDKYV</sequence>
<dbReference type="GO" id="GO:0005737">
    <property type="term" value="C:cytoplasm"/>
    <property type="evidence" value="ECO:0007669"/>
    <property type="project" value="TreeGrafter"/>
</dbReference>
<evidence type="ECO:0000313" key="6">
    <source>
        <dbReference type="EMBL" id="KAA0187540.1"/>
    </source>
</evidence>
<keyword evidence="1" id="KW-0443">Lipid metabolism</keyword>
<keyword evidence="1" id="KW-0444">Lipid biosynthesis</keyword>
<dbReference type="PANTHER" id="PTHR22603">
    <property type="entry name" value="CHOLINE/ETHANOALAMINE KINASE"/>
    <property type="match status" value="1"/>
</dbReference>
<dbReference type="Proteomes" id="UP000728185">
    <property type="component" value="Unassembled WGS sequence"/>
</dbReference>
<comment type="pathway">
    <text evidence="3">Phospholipid metabolism; phosphatidylethanolamine biosynthesis; phosphatidylethanolamine from ethanolamine: step 1/3.</text>
</comment>
<dbReference type="EMBL" id="LUCM01009047">
    <property type="protein sequence ID" value="KAA0187540.1"/>
    <property type="molecule type" value="Genomic_DNA"/>
</dbReference>
<gene>
    <name evidence="6" type="ORF">FBUS_11086</name>
</gene>
<dbReference type="OrthoDB" id="10267235at2759"/>
<proteinExistence type="inferred from homology"/>
<keyword evidence="7" id="KW-1185">Reference proteome</keyword>
<dbReference type="EC" id="2.7.1.82" evidence="5"/>
<reference evidence="6" key="1">
    <citation type="submission" date="2019-05" db="EMBL/GenBank/DDBJ databases">
        <title>Annotation for the trematode Fasciolopsis buski.</title>
        <authorList>
            <person name="Choi Y.-J."/>
        </authorList>
    </citation>
    <scope>NUCLEOTIDE SEQUENCE</scope>
    <source>
        <strain evidence="6">HT</strain>
        <tissue evidence="6">Whole worm</tissue>
    </source>
</reference>
<keyword evidence="1" id="KW-0594">Phospholipid biosynthesis</keyword>
<evidence type="ECO:0000256" key="5">
    <source>
        <dbReference type="ARBA" id="ARBA00038874"/>
    </source>
</evidence>
<dbReference type="Gene3D" id="3.90.1200.10">
    <property type="match status" value="1"/>
</dbReference>
<organism evidence="6 7">
    <name type="scientific">Fasciolopsis buskii</name>
    <dbReference type="NCBI Taxonomy" id="27845"/>
    <lineage>
        <taxon>Eukaryota</taxon>
        <taxon>Metazoa</taxon>
        <taxon>Spiralia</taxon>
        <taxon>Lophotrochozoa</taxon>
        <taxon>Platyhelminthes</taxon>
        <taxon>Trematoda</taxon>
        <taxon>Digenea</taxon>
        <taxon>Plagiorchiida</taxon>
        <taxon>Echinostomata</taxon>
        <taxon>Echinostomatoidea</taxon>
        <taxon>Fasciolidae</taxon>
        <taxon>Fasciolopsis</taxon>
    </lineage>
</organism>
<comment type="caution">
    <text evidence="6">The sequence shown here is derived from an EMBL/GenBank/DDBJ whole genome shotgun (WGS) entry which is preliminary data.</text>
</comment>
<dbReference type="AlphaFoldDB" id="A0A8E0VGT6"/>
<dbReference type="PANTHER" id="PTHR22603:SF66">
    <property type="entry name" value="ETHANOLAMINE KINASE"/>
    <property type="match status" value="1"/>
</dbReference>
<evidence type="ECO:0000256" key="2">
    <source>
        <dbReference type="ARBA" id="ARBA00023264"/>
    </source>
</evidence>
<evidence type="ECO:0000256" key="4">
    <source>
        <dbReference type="ARBA" id="ARBA00038211"/>
    </source>
</evidence>
<comment type="similarity">
    <text evidence="4">Belongs to the choline/ethanolamine kinase family.</text>
</comment>
<dbReference type="GO" id="GO:0006646">
    <property type="term" value="P:phosphatidylethanolamine biosynthetic process"/>
    <property type="evidence" value="ECO:0007669"/>
    <property type="project" value="TreeGrafter"/>
</dbReference>
<evidence type="ECO:0000256" key="1">
    <source>
        <dbReference type="ARBA" id="ARBA00023209"/>
    </source>
</evidence>
<evidence type="ECO:0000313" key="7">
    <source>
        <dbReference type="Proteomes" id="UP000728185"/>
    </source>
</evidence>
<dbReference type="InterPro" id="IPR011009">
    <property type="entry name" value="Kinase-like_dom_sf"/>
</dbReference>
<name>A0A8E0VGT6_9TREM</name>
<evidence type="ECO:0000256" key="3">
    <source>
        <dbReference type="ARBA" id="ARBA00037883"/>
    </source>
</evidence>
<accession>A0A8E0VGT6</accession>
<dbReference type="SUPFAM" id="SSF56112">
    <property type="entry name" value="Protein kinase-like (PK-like)"/>
    <property type="match status" value="1"/>
</dbReference>